<feature type="domain" description="Response regulatory" evidence="6">
    <location>
        <begin position="4"/>
        <end position="120"/>
    </location>
</feature>
<dbReference type="InterPro" id="IPR001789">
    <property type="entry name" value="Sig_transdc_resp-reg_receiver"/>
</dbReference>
<dbReference type="SMART" id="SM00448">
    <property type="entry name" value="REC"/>
    <property type="match status" value="1"/>
</dbReference>
<dbReference type="PROSITE" id="PS50110">
    <property type="entry name" value="RESPONSE_REGULATORY"/>
    <property type="match status" value="1"/>
</dbReference>
<dbReference type="EMBL" id="DTHB01000016">
    <property type="protein sequence ID" value="HGB14068.1"/>
    <property type="molecule type" value="Genomic_DNA"/>
</dbReference>
<evidence type="ECO:0000256" key="4">
    <source>
        <dbReference type="ARBA" id="ARBA00023163"/>
    </source>
</evidence>
<name>A0A7C3WGP1_9BACT</name>
<keyword evidence="3" id="KW-0805">Transcription regulation</keyword>
<evidence type="ECO:0000256" key="3">
    <source>
        <dbReference type="ARBA" id="ARBA00023015"/>
    </source>
</evidence>
<dbReference type="InterPro" id="IPR050595">
    <property type="entry name" value="Bact_response_regulator"/>
</dbReference>
<evidence type="ECO:0000259" key="6">
    <source>
        <dbReference type="PROSITE" id="PS50110"/>
    </source>
</evidence>
<comment type="caution">
    <text evidence="7">The sequence shown here is derived from an EMBL/GenBank/DDBJ whole genome shotgun (WGS) entry which is preliminary data.</text>
</comment>
<protein>
    <submittedName>
        <fullName evidence="7">Sigma-54-dependent Fis family transcriptional regulator</fullName>
    </submittedName>
</protein>
<organism evidence="7">
    <name type="scientific">Desulfobacca acetoxidans</name>
    <dbReference type="NCBI Taxonomy" id="60893"/>
    <lineage>
        <taxon>Bacteria</taxon>
        <taxon>Pseudomonadati</taxon>
        <taxon>Thermodesulfobacteriota</taxon>
        <taxon>Desulfobaccia</taxon>
        <taxon>Desulfobaccales</taxon>
        <taxon>Desulfobaccaceae</taxon>
        <taxon>Desulfobacca</taxon>
    </lineage>
</organism>
<dbReference type="GO" id="GO:0000160">
    <property type="term" value="P:phosphorelay signal transduction system"/>
    <property type="evidence" value="ECO:0007669"/>
    <property type="project" value="UniProtKB-KW"/>
</dbReference>
<proteinExistence type="predicted"/>
<dbReference type="SUPFAM" id="SSF52172">
    <property type="entry name" value="CheY-like"/>
    <property type="match status" value="1"/>
</dbReference>
<gene>
    <name evidence="7" type="ORF">ENV62_02355</name>
</gene>
<keyword evidence="2" id="KW-0902">Two-component regulatory system</keyword>
<dbReference type="Gene3D" id="3.40.50.2300">
    <property type="match status" value="1"/>
</dbReference>
<feature type="modified residue" description="4-aspartylphosphate" evidence="5">
    <location>
        <position position="55"/>
    </location>
</feature>
<dbReference type="AlphaFoldDB" id="A0A7C3WGP1"/>
<dbReference type="InterPro" id="IPR011006">
    <property type="entry name" value="CheY-like_superfamily"/>
</dbReference>
<dbReference type="PANTHER" id="PTHR44591">
    <property type="entry name" value="STRESS RESPONSE REGULATOR PROTEIN 1"/>
    <property type="match status" value="1"/>
</dbReference>
<dbReference type="PANTHER" id="PTHR44591:SF3">
    <property type="entry name" value="RESPONSE REGULATORY DOMAIN-CONTAINING PROTEIN"/>
    <property type="match status" value="1"/>
</dbReference>
<keyword evidence="1 5" id="KW-0597">Phosphoprotein</keyword>
<reference evidence="7" key="1">
    <citation type="journal article" date="2020" name="mSystems">
        <title>Genome- and Community-Level Interaction Insights into Carbon Utilization and Element Cycling Functions of Hydrothermarchaeota in Hydrothermal Sediment.</title>
        <authorList>
            <person name="Zhou Z."/>
            <person name="Liu Y."/>
            <person name="Xu W."/>
            <person name="Pan J."/>
            <person name="Luo Z.H."/>
            <person name="Li M."/>
        </authorList>
    </citation>
    <scope>NUCLEOTIDE SEQUENCE [LARGE SCALE GENOMIC DNA]</scope>
    <source>
        <strain evidence="7">SpSt-776</strain>
    </source>
</reference>
<dbReference type="FunFam" id="3.40.50.2300:FF:000018">
    <property type="entry name" value="DNA-binding transcriptional regulator NtrC"/>
    <property type="match status" value="1"/>
</dbReference>
<sequence length="136" mass="15625">MAERILVVDDEPNMLRLLKTILMDKTGYEVETTNNPLEVEKLLREQGPFDLVVTDLKMPLVDGIDLIEVIKKIDASIPVVIITAYGTLETAEEAIQKGAYDFITKPFRKENILITIRRALEWKRMQGELRALKSRR</sequence>
<dbReference type="Pfam" id="PF00072">
    <property type="entry name" value="Response_reg"/>
    <property type="match status" value="1"/>
</dbReference>
<accession>A0A7C3WGP1</accession>
<evidence type="ECO:0000256" key="1">
    <source>
        <dbReference type="ARBA" id="ARBA00022553"/>
    </source>
</evidence>
<evidence type="ECO:0000313" key="7">
    <source>
        <dbReference type="EMBL" id="HGB14068.1"/>
    </source>
</evidence>
<keyword evidence="4" id="KW-0804">Transcription</keyword>
<evidence type="ECO:0000256" key="5">
    <source>
        <dbReference type="PROSITE-ProRule" id="PRU00169"/>
    </source>
</evidence>
<evidence type="ECO:0000256" key="2">
    <source>
        <dbReference type="ARBA" id="ARBA00023012"/>
    </source>
</evidence>